<evidence type="ECO:0000313" key="3">
    <source>
        <dbReference type="Proteomes" id="UP000095401"/>
    </source>
</evidence>
<evidence type="ECO:0000313" key="2">
    <source>
        <dbReference type="EMBL" id="AOU99276.1"/>
    </source>
</evidence>
<dbReference type="AlphaFoldDB" id="A0A1D8IS33"/>
<keyword evidence="3" id="KW-1185">Reference proteome</keyword>
<dbReference type="RefSeq" id="WP_070079626.1">
    <property type="nucleotide sequence ID" value="NZ_CP017415.1"/>
</dbReference>
<dbReference type="PROSITE" id="PS51257">
    <property type="entry name" value="PROKAR_LIPOPROTEIN"/>
    <property type="match status" value="1"/>
</dbReference>
<feature type="chain" id="PRO_5009108401" description="Lipoprotein" evidence="1">
    <location>
        <begin position="20"/>
        <end position="137"/>
    </location>
</feature>
<dbReference type="EMBL" id="CP017415">
    <property type="protein sequence ID" value="AOU99276.1"/>
    <property type="molecule type" value="Genomic_DNA"/>
</dbReference>
<reference evidence="3" key="1">
    <citation type="submission" date="2016-09" db="EMBL/GenBank/DDBJ databases">
        <title>Acidihalobacter prosperus F5.</title>
        <authorList>
            <person name="Khaleque H.N."/>
            <person name="Ramsay J.P."/>
            <person name="Kaksonen A.H."/>
            <person name="Boxall N.J."/>
            <person name="Watkin E.L.J."/>
        </authorList>
    </citation>
    <scope>NUCLEOTIDE SEQUENCE [LARGE SCALE GENOMIC DNA]</scope>
    <source>
        <strain evidence="3">F5</strain>
    </source>
</reference>
<name>A0A1D8IS33_9GAMM</name>
<gene>
    <name evidence="2" type="ORF">BI364_16230</name>
</gene>
<sequence length="137" mass="15123">MLRWVLKSLAVATALLALAGCTAVPLKPAAPISVPSGLSHGQVRQAILSALTGRGWTIDHTGKRKILSTLYLRGHSATVRIDYSQSSVDITYVSSNKLEYHIQNGKPYIHRNYNGWVGYLESDIRRNLQNSRYTSGN</sequence>
<keyword evidence="1" id="KW-0732">Signal</keyword>
<protein>
    <recommendedName>
        <fullName evidence="4">Lipoprotein</fullName>
    </recommendedName>
</protein>
<proteinExistence type="predicted"/>
<evidence type="ECO:0000256" key="1">
    <source>
        <dbReference type="SAM" id="SignalP"/>
    </source>
</evidence>
<feature type="signal peptide" evidence="1">
    <location>
        <begin position="1"/>
        <end position="19"/>
    </location>
</feature>
<dbReference type="KEGG" id="aprs:BI364_16230"/>
<organism evidence="2 3">
    <name type="scientific">Acidihalobacter yilgarnensis</name>
    <dbReference type="NCBI Taxonomy" id="2819280"/>
    <lineage>
        <taxon>Bacteria</taxon>
        <taxon>Pseudomonadati</taxon>
        <taxon>Pseudomonadota</taxon>
        <taxon>Gammaproteobacteria</taxon>
        <taxon>Chromatiales</taxon>
        <taxon>Ectothiorhodospiraceae</taxon>
        <taxon>Acidihalobacter</taxon>
    </lineage>
</organism>
<dbReference type="Proteomes" id="UP000095401">
    <property type="component" value="Chromosome"/>
</dbReference>
<accession>A0A1D8IS33</accession>
<evidence type="ECO:0008006" key="4">
    <source>
        <dbReference type="Google" id="ProtNLM"/>
    </source>
</evidence>